<dbReference type="PANTHER" id="PTHR43094">
    <property type="entry name" value="AMINOTRANSFERASE"/>
    <property type="match status" value="1"/>
</dbReference>
<dbReference type="GO" id="GO:0008483">
    <property type="term" value="F:transaminase activity"/>
    <property type="evidence" value="ECO:0007669"/>
    <property type="project" value="InterPro"/>
</dbReference>
<dbReference type="RefSeq" id="XP_040736536.1">
    <property type="nucleotide sequence ID" value="XM_040880795.1"/>
</dbReference>
<evidence type="ECO:0000313" key="4">
    <source>
        <dbReference type="Proteomes" id="UP000249363"/>
    </source>
</evidence>
<dbReference type="Proteomes" id="UP000249363">
    <property type="component" value="Unassembled WGS sequence"/>
</dbReference>
<dbReference type="AlphaFoldDB" id="A0A364L8J7"/>
<dbReference type="SUPFAM" id="SSF53383">
    <property type="entry name" value="PLP-dependent transferases"/>
    <property type="match status" value="1"/>
</dbReference>
<comment type="caution">
    <text evidence="3">The sequence shown here is derived from an EMBL/GenBank/DDBJ whole genome shotgun (WGS) entry which is preliminary data.</text>
</comment>
<dbReference type="Gene3D" id="3.40.640.10">
    <property type="entry name" value="Type I PLP-dependent aspartate aminotransferase-like (Major domain)"/>
    <property type="match status" value="1"/>
</dbReference>
<organism evidence="3 4">
    <name type="scientific">Talaromyces amestolkiae</name>
    <dbReference type="NCBI Taxonomy" id="1196081"/>
    <lineage>
        <taxon>Eukaryota</taxon>
        <taxon>Fungi</taxon>
        <taxon>Dikarya</taxon>
        <taxon>Ascomycota</taxon>
        <taxon>Pezizomycotina</taxon>
        <taxon>Eurotiomycetes</taxon>
        <taxon>Eurotiomycetidae</taxon>
        <taxon>Eurotiales</taxon>
        <taxon>Trichocomaceae</taxon>
        <taxon>Talaromyces</taxon>
        <taxon>Talaromyces sect. Talaromyces</taxon>
    </lineage>
</organism>
<dbReference type="GO" id="GO:0030170">
    <property type="term" value="F:pyridoxal phosphate binding"/>
    <property type="evidence" value="ECO:0007669"/>
    <property type="project" value="InterPro"/>
</dbReference>
<dbReference type="PANTHER" id="PTHR43094:SF1">
    <property type="entry name" value="AMINOTRANSFERASE CLASS-III"/>
    <property type="match status" value="1"/>
</dbReference>
<dbReference type="OrthoDB" id="5419315at2759"/>
<dbReference type="InterPro" id="IPR015422">
    <property type="entry name" value="PyrdxlP-dep_Trfase_small"/>
</dbReference>
<reference evidence="3 4" key="1">
    <citation type="journal article" date="2017" name="Biotechnol. Biofuels">
        <title>Differential beta-glucosidase expression as a function of carbon source availability in Talaromyces amestolkiae: a genomic and proteomic approach.</title>
        <authorList>
            <person name="de Eugenio L.I."/>
            <person name="Mendez-Liter J.A."/>
            <person name="Nieto-Dominguez M."/>
            <person name="Alonso L."/>
            <person name="Gil-Munoz J."/>
            <person name="Barriuso J."/>
            <person name="Prieto A."/>
            <person name="Martinez M.J."/>
        </authorList>
    </citation>
    <scope>NUCLEOTIDE SEQUENCE [LARGE SCALE GENOMIC DNA]</scope>
    <source>
        <strain evidence="3 4">CIB</strain>
    </source>
</reference>
<comment type="similarity">
    <text evidence="1">Belongs to the class-III pyridoxal-phosphate-dependent aminotransferase family.</text>
</comment>
<keyword evidence="2" id="KW-0663">Pyridoxal phosphate</keyword>
<dbReference type="Gene3D" id="3.90.1150.10">
    <property type="entry name" value="Aspartate Aminotransferase, domain 1"/>
    <property type="match status" value="1"/>
</dbReference>
<dbReference type="InterPro" id="IPR015424">
    <property type="entry name" value="PyrdxlP-dep_Trfase"/>
</dbReference>
<sequence>MHAWEQEGISSPDIQTIGKALGGGFVPLSGVLVHEKIFGVIEARSGRLLHEHTFQAQPVACAAAVQVQRIFQRDNLLDNVQKMGSILGAQLHQHIAPRPFVGNVRGRGLFWDVEFMQDPANMVPFPVGTQFCARVLELCLELGLSILGNLGVTSKVYVDHRSDVSSDFTVCLILKCDLYLPG</sequence>
<dbReference type="InterPro" id="IPR005814">
    <property type="entry name" value="Aminotrans_3"/>
</dbReference>
<accession>A0A364L8J7</accession>
<keyword evidence="4" id="KW-1185">Reference proteome</keyword>
<evidence type="ECO:0000313" key="3">
    <source>
        <dbReference type="EMBL" id="RAO72021.1"/>
    </source>
</evidence>
<proteinExistence type="inferred from homology"/>
<evidence type="ECO:0000256" key="1">
    <source>
        <dbReference type="ARBA" id="ARBA00008954"/>
    </source>
</evidence>
<dbReference type="GO" id="GO:0005829">
    <property type="term" value="C:cytosol"/>
    <property type="evidence" value="ECO:0007669"/>
    <property type="project" value="TreeGrafter"/>
</dbReference>
<dbReference type="EMBL" id="MIKG01000017">
    <property type="protein sequence ID" value="RAO72021.1"/>
    <property type="molecule type" value="Genomic_DNA"/>
</dbReference>
<dbReference type="Pfam" id="PF00202">
    <property type="entry name" value="Aminotran_3"/>
    <property type="match status" value="1"/>
</dbReference>
<dbReference type="InterPro" id="IPR015421">
    <property type="entry name" value="PyrdxlP-dep_Trfase_major"/>
</dbReference>
<name>A0A364L8J7_TALAM</name>
<dbReference type="STRING" id="1196081.A0A364L8J7"/>
<dbReference type="GeneID" id="63797248"/>
<gene>
    <name evidence="3" type="ORF">BHQ10_008033</name>
</gene>
<protein>
    <submittedName>
        <fullName evidence="3">Uncharacterized protein</fullName>
    </submittedName>
</protein>
<evidence type="ECO:0000256" key="2">
    <source>
        <dbReference type="ARBA" id="ARBA00022898"/>
    </source>
</evidence>